<dbReference type="AlphaFoldDB" id="A0A2I1IKS7"/>
<keyword evidence="1" id="KW-1133">Transmembrane helix</keyword>
<protein>
    <submittedName>
        <fullName evidence="2">Uncharacterized protein</fullName>
    </submittedName>
</protein>
<sequence length="148" mass="16251">MFTKTCYNLLLEKSPPHRKPIRTKTLPSHTQAALQTCFALKIGLIATAASASKPTNWIPSTTAKETITAFTCTLICAATVGYIARFGIALTALYAAADLWQNPTTPWHYLNATINLTLIVLTTAACCQIIRKRRHNGTPVLQGRKRPK</sequence>
<dbReference type="EMBL" id="PKKO01000006">
    <property type="protein sequence ID" value="PKY71712.1"/>
    <property type="molecule type" value="Genomic_DNA"/>
</dbReference>
<evidence type="ECO:0000313" key="3">
    <source>
        <dbReference type="Proteomes" id="UP000235122"/>
    </source>
</evidence>
<accession>A0A2I1IKS7</accession>
<dbReference type="RefSeq" id="WP_024331410.1">
    <property type="nucleotide sequence ID" value="NZ_JASOXK010000004.1"/>
</dbReference>
<proteinExistence type="predicted"/>
<keyword evidence="1" id="KW-0812">Transmembrane</keyword>
<dbReference type="Proteomes" id="UP000235122">
    <property type="component" value="Unassembled WGS sequence"/>
</dbReference>
<comment type="caution">
    <text evidence="2">The sequence shown here is derived from an EMBL/GenBank/DDBJ whole genome shotgun (WGS) entry which is preliminary data.</text>
</comment>
<keyword evidence="1" id="KW-0472">Membrane</keyword>
<feature type="transmembrane region" description="Helical" evidence="1">
    <location>
        <begin position="109"/>
        <end position="130"/>
    </location>
</feature>
<reference evidence="2 3" key="1">
    <citation type="submission" date="2017-12" db="EMBL/GenBank/DDBJ databases">
        <title>Phylogenetic diversity of female urinary microbiome.</title>
        <authorList>
            <person name="Thomas-White K."/>
            <person name="Wolfe A.J."/>
        </authorList>
    </citation>
    <scope>NUCLEOTIDE SEQUENCE [LARGE SCALE GENOMIC DNA]</scope>
    <source>
        <strain evidence="2 3">UMB0402</strain>
    </source>
</reference>
<evidence type="ECO:0000256" key="1">
    <source>
        <dbReference type="SAM" id="Phobius"/>
    </source>
</evidence>
<name>A0A2I1IKS7_9ACTO</name>
<organism evidence="2 3">
    <name type="scientific">Winkia neuii</name>
    <dbReference type="NCBI Taxonomy" id="33007"/>
    <lineage>
        <taxon>Bacteria</taxon>
        <taxon>Bacillati</taxon>
        <taxon>Actinomycetota</taxon>
        <taxon>Actinomycetes</taxon>
        <taxon>Actinomycetales</taxon>
        <taxon>Actinomycetaceae</taxon>
        <taxon>Winkia</taxon>
    </lineage>
</organism>
<evidence type="ECO:0000313" key="2">
    <source>
        <dbReference type="EMBL" id="PKY71712.1"/>
    </source>
</evidence>
<keyword evidence="3" id="KW-1185">Reference proteome</keyword>
<feature type="transmembrane region" description="Helical" evidence="1">
    <location>
        <begin position="74"/>
        <end position="97"/>
    </location>
</feature>
<gene>
    <name evidence="2" type="ORF">CYJ19_10915</name>
</gene>